<dbReference type="PANTHER" id="PTHR36558:SF1">
    <property type="entry name" value="RESTRICTION ENDONUCLEASE DOMAIN-CONTAINING PROTEIN-RELATED"/>
    <property type="match status" value="1"/>
</dbReference>
<evidence type="ECO:0000313" key="3">
    <source>
        <dbReference type="Proteomes" id="UP000029736"/>
    </source>
</evidence>
<name>A0A098S5Z9_9BACT</name>
<protein>
    <recommendedName>
        <fullName evidence="1">Putative restriction endonuclease domain-containing protein</fullName>
    </recommendedName>
</protein>
<dbReference type="STRING" id="1524460.IX84_16370"/>
<dbReference type="InterPro" id="IPR012296">
    <property type="entry name" value="Nuclease_put_TT1808"/>
</dbReference>
<keyword evidence="3" id="KW-1185">Reference proteome</keyword>
<gene>
    <name evidence="2" type="ORF">IX84_16370</name>
</gene>
<evidence type="ECO:0000259" key="1">
    <source>
        <dbReference type="Pfam" id="PF05685"/>
    </source>
</evidence>
<accession>A0A098S5Z9</accession>
<feature type="domain" description="Putative restriction endonuclease" evidence="1">
    <location>
        <begin position="29"/>
        <end position="194"/>
    </location>
</feature>
<dbReference type="RefSeq" id="WP_044222745.1">
    <property type="nucleotide sequence ID" value="NZ_JBKAGJ010000021.1"/>
</dbReference>
<dbReference type="InterPro" id="IPR008538">
    <property type="entry name" value="Uma2"/>
</dbReference>
<dbReference type="InterPro" id="IPR011335">
    <property type="entry name" value="Restrct_endonuc-II-like"/>
</dbReference>
<dbReference type="OrthoDB" id="943224at2"/>
<sequence>MSTLLSTPIPTTLEERAQYGQELRVEASWDAFLDAVAESEYPMQYDDGQIISFMGYGTEAHEKLVIRIGHLLTQLLGLAEYDIFGSNLAISTPDEAKRYFNAVVTVVRGEAERRFLNGNMSAITNPVLLVEILSASTLNFDVGQKFMRYKHIPALQQVLYVNSMKPQVLSYARTTDNNQWVISEFAKGDDQIPVLDKGHLDFQTLYQGVKF</sequence>
<dbReference type="AlphaFoldDB" id="A0A098S5Z9"/>
<dbReference type="SUPFAM" id="SSF52980">
    <property type="entry name" value="Restriction endonuclease-like"/>
    <property type="match status" value="1"/>
</dbReference>
<dbReference type="Proteomes" id="UP000029736">
    <property type="component" value="Unassembled WGS sequence"/>
</dbReference>
<reference evidence="2 3" key="1">
    <citation type="journal article" date="2014" name="Int. J. Syst. Evol. Microbiol.">
        <title>Phaeodactylibacter xiamenensis gen. nov., sp. nov., a member of the family Saprospiraceae isolated from the marine alga Phaeodactylum tricornutum.</title>
        <authorList>
            <person name="Chen Z.Jr."/>
            <person name="Lei X."/>
            <person name="Lai Q."/>
            <person name="Li Y."/>
            <person name="Zhang B."/>
            <person name="Zhang J."/>
            <person name="Zhang H."/>
            <person name="Yang L."/>
            <person name="Zheng W."/>
            <person name="Tian Y."/>
            <person name="Yu Z."/>
            <person name="Xu H.Jr."/>
            <person name="Zheng T."/>
        </authorList>
    </citation>
    <scope>NUCLEOTIDE SEQUENCE [LARGE SCALE GENOMIC DNA]</scope>
    <source>
        <strain evidence="2 3">KD52</strain>
    </source>
</reference>
<comment type="caution">
    <text evidence="2">The sequence shown here is derived from an EMBL/GenBank/DDBJ whole genome shotgun (WGS) entry which is preliminary data.</text>
</comment>
<dbReference type="EMBL" id="JPOS01000038">
    <property type="protein sequence ID" value="KGE87223.1"/>
    <property type="molecule type" value="Genomic_DNA"/>
</dbReference>
<dbReference type="PANTHER" id="PTHR36558">
    <property type="entry name" value="GLR1098 PROTEIN"/>
    <property type="match status" value="1"/>
</dbReference>
<dbReference type="Pfam" id="PF05685">
    <property type="entry name" value="Uma2"/>
    <property type="match status" value="1"/>
</dbReference>
<dbReference type="CDD" id="cd06260">
    <property type="entry name" value="DUF820-like"/>
    <property type="match status" value="1"/>
</dbReference>
<organism evidence="2 3">
    <name type="scientific">Phaeodactylibacter xiamenensis</name>
    <dbReference type="NCBI Taxonomy" id="1524460"/>
    <lineage>
        <taxon>Bacteria</taxon>
        <taxon>Pseudomonadati</taxon>
        <taxon>Bacteroidota</taxon>
        <taxon>Saprospiria</taxon>
        <taxon>Saprospirales</taxon>
        <taxon>Haliscomenobacteraceae</taxon>
        <taxon>Phaeodactylibacter</taxon>
    </lineage>
</organism>
<evidence type="ECO:0000313" key="2">
    <source>
        <dbReference type="EMBL" id="KGE87223.1"/>
    </source>
</evidence>
<dbReference type="Gene3D" id="3.90.1570.10">
    <property type="entry name" value="tt1808, chain A"/>
    <property type="match status" value="1"/>
</dbReference>
<proteinExistence type="predicted"/>